<keyword evidence="1" id="KW-1133">Transmembrane helix</keyword>
<protein>
    <submittedName>
        <fullName evidence="2">Uncharacterized protein</fullName>
    </submittedName>
</protein>
<dbReference type="AlphaFoldDB" id="A0A923M6N6"/>
<evidence type="ECO:0000313" key="3">
    <source>
        <dbReference type="Proteomes" id="UP000596827"/>
    </source>
</evidence>
<dbReference type="RefSeq" id="WP_187080304.1">
    <property type="nucleotide sequence ID" value="NZ_JACORU010000001.1"/>
</dbReference>
<accession>A0A923M6N6</accession>
<gene>
    <name evidence="2" type="ORF">H8R02_05465</name>
</gene>
<dbReference type="Proteomes" id="UP000596827">
    <property type="component" value="Unassembled WGS sequence"/>
</dbReference>
<dbReference type="EMBL" id="JACORU010000001">
    <property type="protein sequence ID" value="MBC5763888.1"/>
    <property type="molecule type" value="Genomic_DNA"/>
</dbReference>
<organism evidence="2 3">
    <name type="scientific">Ramlibacter albus</name>
    <dbReference type="NCBI Taxonomy" id="2079448"/>
    <lineage>
        <taxon>Bacteria</taxon>
        <taxon>Pseudomonadati</taxon>
        <taxon>Pseudomonadota</taxon>
        <taxon>Betaproteobacteria</taxon>
        <taxon>Burkholderiales</taxon>
        <taxon>Comamonadaceae</taxon>
        <taxon>Ramlibacter</taxon>
    </lineage>
</organism>
<keyword evidence="1" id="KW-0472">Membrane</keyword>
<keyword evidence="1" id="KW-0812">Transmembrane</keyword>
<evidence type="ECO:0000313" key="2">
    <source>
        <dbReference type="EMBL" id="MBC5763888.1"/>
    </source>
</evidence>
<keyword evidence="3" id="KW-1185">Reference proteome</keyword>
<name>A0A923M6N6_9BURK</name>
<reference evidence="2" key="1">
    <citation type="submission" date="2020-08" db="EMBL/GenBank/DDBJ databases">
        <title>Ramlibacter sp. GTP1 16S ribosomal RNA gene genome sequencing and assembly.</title>
        <authorList>
            <person name="Kang M."/>
        </authorList>
    </citation>
    <scope>NUCLEOTIDE SEQUENCE</scope>
    <source>
        <strain evidence="2">GTP1</strain>
    </source>
</reference>
<evidence type="ECO:0000256" key="1">
    <source>
        <dbReference type="SAM" id="Phobius"/>
    </source>
</evidence>
<sequence length="84" mass="8873">MKNFELSPLAAFPRFNAAARPVLGAVVAAVYAFVVFTAGPGNGYQEPRPVNYVKLPTVVVIGYRQAAPQAIVASAAVNNVNLTR</sequence>
<proteinExistence type="predicted"/>
<comment type="caution">
    <text evidence="2">The sequence shown here is derived from an EMBL/GenBank/DDBJ whole genome shotgun (WGS) entry which is preliminary data.</text>
</comment>
<feature type="transmembrane region" description="Helical" evidence="1">
    <location>
        <begin position="21"/>
        <end position="39"/>
    </location>
</feature>